<evidence type="ECO:0008006" key="3">
    <source>
        <dbReference type="Google" id="ProtNLM"/>
    </source>
</evidence>
<keyword evidence="2" id="KW-1185">Reference proteome</keyword>
<reference evidence="1" key="1">
    <citation type="submission" date="2019-08" db="EMBL/GenBank/DDBJ databases">
        <title>The genome of the North American firefly Photinus pyralis.</title>
        <authorList>
            <consortium name="Photinus pyralis genome working group"/>
            <person name="Fallon T.R."/>
            <person name="Sander Lower S.E."/>
            <person name="Weng J.-K."/>
        </authorList>
    </citation>
    <scope>NUCLEOTIDE SEQUENCE</scope>
    <source>
        <strain evidence="1">TRF0915ILg1</strain>
        <tissue evidence="1">Whole body</tissue>
    </source>
</reference>
<organism evidence="1 2">
    <name type="scientific">Ignelater luminosus</name>
    <name type="common">Cucubano</name>
    <name type="synonym">Pyrophorus luminosus</name>
    <dbReference type="NCBI Taxonomy" id="2038154"/>
    <lineage>
        <taxon>Eukaryota</taxon>
        <taxon>Metazoa</taxon>
        <taxon>Ecdysozoa</taxon>
        <taxon>Arthropoda</taxon>
        <taxon>Hexapoda</taxon>
        <taxon>Insecta</taxon>
        <taxon>Pterygota</taxon>
        <taxon>Neoptera</taxon>
        <taxon>Endopterygota</taxon>
        <taxon>Coleoptera</taxon>
        <taxon>Polyphaga</taxon>
        <taxon>Elateriformia</taxon>
        <taxon>Elateroidea</taxon>
        <taxon>Elateridae</taxon>
        <taxon>Agrypninae</taxon>
        <taxon>Pyrophorini</taxon>
        <taxon>Ignelater</taxon>
    </lineage>
</organism>
<dbReference type="Proteomes" id="UP000801492">
    <property type="component" value="Unassembled WGS sequence"/>
</dbReference>
<dbReference type="EMBL" id="VTPC01090309">
    <property type="protein sequence ID" value="KAF2883703.1"/>
    <property type="molecule type" value="Genomic_DNA"/>
</dbReference>
<name>A0A8K0CAL3_IGNLU</name>
<gene>
    <name evidence="1" type="ORF">ILUMI_22471</name>
</gene>
<protein>
    <recommendedName>
        <fullName evidence="3">Reverse transcriptase</fullName>
    </recommendedName>
</protein>
<proteinExistence type="predicted"/>
<evidence type="ECO:0000313" key="2">
    <source>
        <dbReference type="Proteomes" id="UP000801492"/>
    </source>
</evidence>
<dbReference type="OrthoDB" id="6765864at2759"/>
<comment type="caution">
    <text evidence="1">The sequence shown here is derived from an EMBL/GenBank/DDBJ whole genome shotgun (WGS) entry which is preliminary data.</text>
</comment>
<dbReference type="AlphaFoldDB" id="A0A8K0CAL3"/>
<evidence type="ECO:0000313" key="1">
    <source>
        <dbReference type="EMBL" id="KAF2883703.1"/>
    </source>
</evidence>
<accession>A0A8K0CAL3</accession>
<sequence>MRRWEEYIRKLFADNRAKVNMKNGKATGPDELPVEIIKLIEDQNLQPLLDLFNDIYKTGEIPRELLKSTFVTLPKKNNAKVCAEYRIIKALEGETAGIIITETPINNIRYADDEGLLPDKISDLQRMMEQLDTVSESYYT</sequence>